<protein>
    <recommendedName>
        <fullName evidence="7">RING-type domain-containing protein</fullName>
    </recommendedName>
</protein>
<dbReference type="SUPFAM" id="SSF57850">
    <property type="entry name" value="RING/U-box"/>
    <property type="match status" value="1"/>
</dbReference>
<feature type="domain" description="RING-type" evidence="7">
    <location>
        <begin position="383"/>
        <end position="438"/>
    </location>
</feature>
<evidence type="ECO:0000256" key="1">
    <source>
        <dbReference type="ARBA" id="ARBA00022723"/>
    </source>
</evidence>
<evidence type="ECO:0000259" key="7">
    <source>
        <dbReference type="PROSITE" id="PS50089"/>
    </source>
</evidence>
<name>A0A284RRX5_ARMOS</name>
<dbReference type="InterPro" id="IPR001841">
    <property type="entry name" value="Znf_RING"/>
</dbReference>
<evidence type="ECO:0000256" key="2">
    <source>
        <dbReference type="ARBA" id="ARBA00022771"/>
    </source>
</evidence>
<evidence type="ECO:0000256" key="5">
    <source>
        <dbReference type="SAM" id="Coils"/>
    </source>
</evidence>
<dbReference type="GO" id="GO:0008270">
    <property type="term" value="F:zinc ion binding"/>
    <property type="evidence" value="ECO:0007669"/>
    <property type="project" value="UniProtKB-KW"/>
</dbReference>
<dbReference type="InterPro" id="IPR047134">
    <property type="entry name" value="RNF4"/>
</dbReference>
<evidence type="ECO:0000256" key="6">
    <source>
        <dbReference type="SAM" id="MobiDB-lite"/>
    </source>
</evidence>
<dbReference type="Gene3D" id="3.30.40.10">
    <property type="entry name" value="Zinc/RING finger domain, C3HC4 (zinc finger)"/>
    <property type="match status" value="1"/>
</dbReference>
<sequence length="487" mass="54658">MSENELIWTEPNVGQPGAVPQLFSDGSTTFMAAAPTLAVRPKQLIRSTLLPALPGQSWAGMPRSHALRNMSSVPLLPTLTDASGTSEADTVDHSHTAGTKRKAVDAHDSGANTEGRITQKVPSDWFCGFCVRRAHITVVGQFRAIEPARIGTQINRVQPIDADDYGADIVAASELSPARKFHCLSQLWQGQLPPEPGRLPWCQQTLLWITNMQQILSGMSSDQLQDANRLCPFPVKRWLIIRDLGFMDGDPAEQDFHDSLCDIETWTLYPVAIYEQEVIVISSDEDEEPNAATRKNVLELEDVLKKSKQETLIATQAQEKAENNVHTVEDALKKSKQETIEAKQAQEKAEIKVASYDEELEAMQADADQPKINALELQDDTTCDICTTIMERPFVLPQCGHVSCQACIHEWFDTIHQENWRGPFGRRYRPVYNCPTCQKIVTTEPVEVYKLKSIAQKMGQIFVEDVVHGRTPDRNETPWALFFPRRR</sequence>
<keyword evidence="3" id="KW-0862">Zinc</keyword>
<dbReference type="AlphaFoldDB" id="A0A284RRX5"/>
<proteinExistence type="predicted"/>
<accession>A0A284RRX5</accession>
<dbReference type="PROSITE" id="PS50089">
    <property type="entry name" value="ZF_RING_2"/>
    <property type="match status" value="1"/>
</dbReference>
<dbReference type="InterPro" id="IPR013083">
    <property type="entry name" value="Znf_RING/FYVE/PHD"/>
</dbReference>
<keyword evidence="9" id="KW-1185">Reference proteome</keyword>
<gene>
    <name evidence="8" type="ORF">ARMOST_14917</name>
</gene>
<dbReference type="Proteomes" id="UP000219338">
    <property type="component" value="Unassembled WGS sequence"/>
</dbReference>
<evidence type="ECO:0000313" key="8">
    <source>
        <dbReference type="EMBL" id="SJL11513.1"/>
    </source>
</evidence>
<dbReference type="SMART" id="SM00184">
    <property type="entry name" value="RING"/>
    <property type="match status" value="1"/>
</dbReference>
<dbReference type="PANTHER" id="PTHR23041">
    <property type="entry name" value="RING FINGER DOMAIN-CONTAINING"/>
    <property type="match status" value="1"/>
</dbReference>
<feature type="region of interest" description="Disordered" evidence="6">
    <location>
        <begin position="81"/>
        <end position="115"/>
    </location>
</feature>
<keyword evidence="1" id="KW-0479">Metal-binding</keyword>
<dbReference type="PANTHER" id="PTHR23041:SF78">
    <property type="entry name" value="E3 UBIQUITIN-PROTEIN LIGASE RNF4"/>
    <property type="match status" value="1"/>
</dbReference>
<dbReference type="EMBL" id="FUEG01000014">
    <property type="protein sequence ID" value="SJL11513.1"/>
    <property type="molecule type" value="Genomic_DNA"/>
</dbReference>
<reference evidence="9" key="1">
    <citation type="journal article" date="2017" name="Nat. Ecol. Evol.">
        <title>Genome expansion and lineage-specific genetic innovations in the forest pathogenic fungi Armillaria.</title>
        <authorList>
            <person name="Sipos G."/>
            <person name="Prasanna A.N."/>
            <person name="Walter M.C."/>
            <person name="O'Connor E."/>
            <person name="Balint B."/>
            <person name="Krizsan K."/>
            <person name="Kiss B."/>
            <person name="Hess J."/>
            <person name="Varga T."/>
            <person name="Slot J."/>
            <person name="Riley R."/>
            <person name="Boka B."/>
            <person name="Rigling D."/>
            <person name="Barry K."/>
            <person name="Lee J."/>
            <person name="Mihaltcheva S."/>
            <person name="LaButti K."/>
            <person name="Lipzen A."/>
            <person name="Waldron R."/>
            <person name="Moloney N.M."/>
            <person name="Sperisen C."/>
            <person name="Kredics L."/>
            <person name="Vagvoelgyi C."/>
            <person name="Patrignani A."/>
            <person name="Fitzpatrick D."/>
            <person name="Nagy I."/>
            <person name="Doyle S."/>
            <person name="Anderson J.B."/>
            <person name="Grigoriev I.V."/>
            <person name="Gueldener U."/>
            <person name="Muensterkoetter M."/>
            <person name="Nagy L.G."/>
        </authorList>
    </citation>
    <scope>NUCLEOTIDE SEQUENCE [LARGE SCALE GENOMIC DNA]</scope>
    <source>
        <strain evidence="9">C18/9</strain>
    </source>
</reference>
<dbReference type="InterPro" id="IPR018957">
    <property type="entry name" value="Znf_C3HC4_RING-type"/>
</dbReference>
<organism evidence="8 9">
    <name type="scientific">Armillaria ostoyae</name>
    <name type="common">Armillaria root rot fungus</name>
    <dbReference type="NCBI Taxonomy" id="47428"/>
    <lineage>
        <taxon>Eukaryota</taxon>
        <taxon>Fungi</taxon>
        <taxon>Dikarya</taxon>
        <taxon>Basidiomycota</taxon>
        <taxon>Agaricomycotina</taxon>
        <taxon>Agaricomycetes</taxon>
        <taxon>Agaricomycetidae</taxon>
        <taxon>Agaricales</taxon>
        <taxon>Marasmiineae</taxon>
        <taxon>Physalacriaceae</taxon>
        <taxon>Armillaria</taxon>
    </lineage>
</organism>
<evidence type="ECO:0000256" key="3">
    <source>
        <dbReference type="ARBA" id="ARBA00022833"/>
    </source>
</evidence>
<evidence type="ECO:0000313" key="9">
    <source>
        <dbReference type="Proteomes" id="UP000219338"/>
    </source>
</evidence>
<dbReference type="OrthoDB" id="3219336at2759"/>
<evidence type="ECO:0000256" key="4">
    <source>
        <dbReference type="PROSITE-ProRule" id="PRU00175"/>
    </source>
</evidence>
<feature type="coiled-coil region" evidence="5">
    <location>
        <begin position="290"/>
        <end position="366"/>
    </location>
</feature>
<keyword evidence="5" id="KW-0175">Coiled coil</keyword>
<dbReference type="STRING" id="47428.A0A284RRX5"/>
<dbReference type="Pfam" id="PF00097">
    <property type="entry name" value="zf-C3HC4"/>
    <property type="match status" value="1"/>
</dbReference>
<keyword evidence="2 4" id="KW-0863">Zinc-finger</keyword>